<evidence type="ECO:0000313" key="3">
    <source>
        <dbReference type="Proteomes" id="UP000297245"/>
    </source>
</evidence>
<name>A0A4S8M4R0_DENBC</name>
<evidence type="ECO:0000313" key="2">
    <source>
        <dbReference type="EMBL" id="THU96703.1"/>
    </source>
</evidence>
<dbReference type="Pfam" id="PF18758">
    <property type="entry name" value="KDZ"/>
    <property type="match status" value="1"/>
</dbReference>
<dbReference type="OrthoDB" id="3259803at2759"/>
<keyword evidence="3" id="KW-1185">Reference proteome</keyword>
<sequence length="855" mass="98871">MIDDIKEYESVQLWAPDCRPAAVQLISSGLFPSVDIRMLDFVTRLFLRISPNHTAWCGAVDNYLHCQGYNLEGKDPLRRRFGNSLQWFNSLQASCEACITSLLNNTRQILRDETEQETEDESGKGRRRVSVEEIQDEDSPPMDSRCPEDSGVEDTERNGSRKWRRSDNPETRPSYARSRPSEYLRRRCPICFGGEFDPEKDRLSWSDVIVCLDACFTQRHNTQPRDPARQHPDSFFIPQSEVEAVETRVDEARSQAGHATKKYKSSGEHDTEDDHLEDGMLLSKAILDLCRNSFKAAHEFLAKVIPKGCDVTAVMALLCRHDRPLWVVNMLTPGERQHYAIALLEKLFEHLPPFMHIGVLYDIGCHLERSCLKWGLLEDHMDNLVFAISVFHTFGHQWACQVIYHPRKCEGFGLSDGEGAERLWHGIQHLIAYTRITGYHLRIYTLDAQFHFLNGKNLLKMGTWVQCKYKSLCAERAENQIELAESGKPLSLLREQWRLQVQTQTRPLPSQSKNKGKMVVEECMRLCRSQKALEKRVKLLQDIIANPNAVDYEVATAEVDLPRENALGTTEKKQIHHLANSPYVNKAMNARALKTRLCERVRSRKFELDRVERFRRRGHPKQQLNEHTEDSVRRRDPGIQQLAQKYNKLVKDMKDLIVIKKALRNAIAPAPIDVSELFKLDVADELKLKTSTSPEQRPPPPWLADERVRQGIRAMLELDRCEEEEERLAVERKAMQSWLKEEWDVAKCTINNTDDANVLHQLELWCKHLCHLGVLWVDGLKDFEKEWVKEWGPSVKELQAARDFEKSAAVEVIDSEYEGGDTAFEREVHPVLTEQLETVALLEEYRRTRVDLFYE</sequence>
<feature type="region of interest" description="Disordered" evidence="1">
    <location>
        <begin position="110"/>
        <end position="179"/>
    </location>
</feature>
<dbReference type="PANTHER" id="PTHR33096">
    <property type="entry name" value="CXC2 DOMAIN-CONTAINING PROTEIN"/>
    <property type="match status" value="1"/>
</dbReference>
<dbReference type="EMBL" id="ML179170">
    <property type="protein sequence ID" value="THU96703.1"/>
    <property type="molecule type" value="Genomic_DNA"/>
</dbReference>
<feature type="compositionally biased region" description="Basic and acidic residues" evidence="1">
    <location>
        <begin position="624"/>
        <end position="637"/>
    </location>
</feature>
<evidence type="ECO:0000256" key="1">
    <source>
        <dbReference type="SAM" id="MobiDB-lite"/>
    </source>
</evidence>
<dbReference type="AlphaFoldDB" id="A0A4S8M4R0"/>
<gene>
    <name evidence="2" type="ORF">K435DRAFT_819396</name>
</gene>
<feature type="region of interest" description="Disordered" evidence="1">
    <location>
        <begin position="252"/>
        <end position="274"/>
    </location>
</feature>
<feature type="compositionally biased region" description="Basic and acidic residues" evidence="1">
    <location>
        <begin position="154"/>
        <end position="170"/>
    </location>
</feature>
<dbReference type="PANTHER" id="PTHR33096:SF1">
    <property type="entry name" value="CXC1-LIKE CYSTEINE CLUSTER ASSOCIATED WITH KDZ TRANSPOSASES DOMAIN-CONTAINING PROTEIN"/>
    <property type="match status" value="1"/>
</dbReference>
<reference evidence="2 3" key="1">
    <citation type="journal article" date="2019" name="Nat. Ecol. Evol.">
        <title>Megaphylogeny resolves global patterns of mushroom evolution.</title>
        <authorList>
            <person name="Varga T."/>
            <person name="Krizsan K."/>
            <person name="Foldi C."/>
            <person name="Dima B."/>
            <person name="Sanchez-Garcia M."/>
            <person name="Sanchez-Ramirez S."/>
            <person name="Szollosi G.J."/>
            <person name="Szarkandi J.G."/>
            <person name="Papp V."/>
            <person name="Albert L."/>
            <person name="Andreopoulos W."/>
            <person name="Angelini C."/>
            <person name="Antonin V."/>
            <person name="Barry K.W."/>
            <person name="Bougher N.L."/>
            <person name="Buchanan P."/>
            <person name="Buyck B."/>
            <person name="Bense V."/>
            <person name="Catcheside P."/>
            <person name="Chovatia M."/>
            <person name="Cooper J."/>
            <person name="Damon W."/>
            <person name="Desjardin D."/>
            <person name="Finy P."/>
            <person name="Geml J."/>
            <person name="Haridas S."/>
            <person name="Hughes K."/>
            <person name="Justo A."/>
            <person name="Karasinski D."/>
            <person name="Kautmanova I."/>
            <person name="Kiss B."/>
            <person name="Kocsube S."/>
            <person name="Kotiranta H."/>
            <person name="LaButti K.M."/>
            <person name="Lechner B.E."/>
            <person name="Liimatainen K."/>
            <person name="Lipzen A."/>
            <person name="Lukacs Z."/>
            <person name="Mihaltcheva S."/>
            <person name="Morgado L.N."/>
            <person name="Niskanen T."/>
            <person name="Noordeloos M.E."/>
            <person name="Ohm R.A."/>
            <person name="Ortiz-Santana B."/>
            <person name="Ovrebo C."/>
            <person name="Racz N."/>
            <person name="Riley R."/>
            <person name="Savchenko A."/>
            <person name="Shiryaev A."/>
            <person name="Soop K."/>
            <person name="Spirin V."/>
            <person name="Szebenyi C."/>
            <person name="Tomsovsky M."/>
            <person name="Tulloss R.E."/>
            <person name="Uehling J."/>
            <person name="Grigoriev I.V."/>
            <person name="Vagvolgyi C."/>
            <person name="Papp T."/>
            <person name="Martin F.M."/>
            <person name="Miettinen O."/>
            <person name="Hibbett D.S."/>
            <person name="Nagy L.G."/>
        </authorList>
    </citation>
    <scope>NUCLEOTIDE SEQUENCE [LARGE SCALE GENOMIC DNA]</scope>
    <source>
        <strain evidence="2 3">CBS 962.96</strain>
    </source>
</reference>
<dbReference type="Proteomes" id="UP000297245">
    <property type="component" value="Unassembled WGS sequence"/>
</dbReference>
<organism evidence="2 3">
    <name type="scientific">Dendrothele bispora (strain CBS 962.96)</name>
    <dbReference type="NCBI Taxonomy" id="1314807"/>
    <lineage>
        <taxon>Eukaryota</taxon>
        <taxon>Fungi</taxon>
        <taxon>Dikarya</taxon>
        <taxon>Basidiomycota</taxon>
        <taxon>Agaricomycotina</taxon>
        <taxon>Agaricomycetes</taxon>
        <taxon>Agaricomycetidae</taxon>
        <taxon>Agaricales</taxon>
        <taxon>Agaricales incertae sedis</taxon>
        <taxon>Dendrothele</taxon>
    </lineage>
</organism>
<protein>
    <recommendedName>
        <fullName evidence="4">CxC1-like cysteine cluster associated with KDZ transposases domain-containing protein</fullName>
    </recommendedName>
</protein>
<evidence type="ECO:0008006" key="4">
    <source>
        <dbReference type="Google" id="ProtNLM"/>
    </source>
</evidence>
<feature type="region of interest" description="Disordered" evidence="1">
    <location>
        <begin position="617"/>
        <end position="637"/>
    </location>
</feature>
<dbReference type="InterPro" id="IPR040521">
    <property type="entry name" value="KDZ"/>
</dbReference>
<accession>A0A4S8M4R0</accession>
<proteinExistence type="predicted"/>